<evidence type="ECO:0000313" key="4">
    <source>
        <dbReference type="EMBL" id="UNZ04259.1"/>
    </source>
</evidence>
<protein>
    <recommendedName>
        <fullName evidence="3">Tyr recombinase domain-containing protein</fullName>
    </recommendedName>
</protein>
<keyword evidence="5" id="KW-1185">Reference proteome</keyword>
<feature type="region of interest" description="Disordered" evidence="2">
    <location>
        <begin position="445"/>
        <end position="474"/>
    </location>
</feature>
<dbReference type="RefSeq" id="WP_226048674.1">
    <property type="nucleotide sequence ID" value="NZ_CP043497.1"/>
</dbReference>
<dbReference type="Proteomes" id="UP000829494">
    <property type="component" value="Chromosome"/>
</dbReference>
<name>A0ABY3Z2E9_STRRM</name>
<feature type="domain" description="Tyr recombinase" evidence="3">
    <location>
        <begin position="226"/>
        <end position="439"/>
    </location>
</feature>
<dbReference type="InterPro" id="IPR002104">
    <property type="entry name" value="Integrase_catalytic"/>
</dbReference>
<gene>
    <name evidence="4" type="ORF">SRIMR7_19055</name>
</gene>
<accession>A0ABY3Z2E9</accession>
<proteinExistence type="predicted"/>
<sequence>MYAIRVRPQYPKPYQVRWKVGNKPHAISFATKTLADGRRAQLMAAAQRGEQFDVETGLPRSEVAARKPKVTWFDHAKDYAKMKWGEAASAKGRATRADALAAVTAALVKDSKGAPSPATLRRALTGYAFNFSDHREPPSEKLAAALTWVGAKAIPLSELEENSETVRAALKALSTRLDGKRAAATTITNRRTVFNNALRYAVERKRMAVNPLPSIDWSPPATDDEIDWRYVPNPRQAVALIDAVGTLGPRGEHLQAFFGCIYHAATRPAEAMNLREADCTLPESGWGEVLLSGSTSRVGASWTDDGESYEERGLKRRARSSVRDVPIPPVLVRMLRAHIERYGTAPDGRLFRSAEGGVLLSKEYAEVWQEARLVALPESQWRTPFAKKPYANRKAGISFWLASGVDPTEVARRAGHSVAVLYKFYAKVLDGRRDQANALIERGMRAAEQESKDADPVHTPSIHPGRRWDTGDPR</sequence>
<reference evidence="4 5" key="1">
    <citation type="submission" date="2022-03" db="EMBL/GenBank/DDBJ databases">
        <title>Complete genome of Streptomyces rimosus ssp. rimosus R7 (=ATCC 10970).</title>
        <authorList>
            <person name="Beganovic S."/>
            <person name="Ruckert C."/>
            <person name="Busche T."/>
            <person name="Kalinowski J."/>
            <person name="Wittmann C."/>
        </authorList>
    </citation>
    <scope>NUCLEOTIDE SEQUENCE [LARGE SCALE GENOMIC DNA]</scope>
    <source>
        <strain evidence="4 5">R7</strain>
    </source>
</reference>
<evidence type="ECO:0000256" key="2">
    <source>
        <dbReference type="SAM" id="MobiDB-lite"/>
    </source>
</evidence>
<dbReference type="EMBL" id="CP094298">
    <property type="protein sequence ID" value="UNZ04259.1"/>
    <property type="molecule type" value="Genomic_DNA"/>
</dbReference>
<dbReference type="GeneID" id="66856648"/>
<feature type="compositionally biased region" description="Basic and acidic residues" evidence="2">
    <location>
        <begin position="445"/>
        <end position="456"/>
    </location>
</feature>
<evidence type="ECO:0000259" key="3">
    <source>
        <dbReference type="PROSITE" id="PS51898"/>
    </source>
</evidence>
<evidence type="ECO:0000313" key="5">
    <source>
        <dbReference type="Proteomes" id="UP000829494"/>
    </source>
</evidence>
<dbReference type="SUPFAM" id="SSF56349">
    <property type="entry name" value="DNA breaking-rejoining enzymes"/>
    <property type="match status" value="1"/>
</dbReference>
<organism evidence="4 5">
    <name type="scientific">Streptomyces rimosus subsp. rimosus</name>
    <dbReference type="NCBI Taxonomy" id="132474"/>
    <lineage>
        <taxon>Bacteria</taxon>
        <taxon>Bacillati</taxon>
        <taxon>Actinomycetota</taxon>
        <taxon>Actinomycetes</taxon>
        <taxon>Kitasatosporales</taxon>
        <taxon>Streptomycetaceae</taxon>
        <taxon>Streptomyces</taxon>
    </lineage>
</organism>
<dbReference type="InterPro" id="IPR011010">
    <property type="entry name" value="DNA_brk_join_enz"/>
</dbReference>
<keyword evidence="1" id="KW-0233">DNA recombination</keyword>
<evidence type="ECO:0000256" key="1">
    <source>
        <dbReference type="ARBA" id="ARBA00023172"/>
    </source>
</evidence>
<dbReference type="Gene3D" id="1.10.443.10">
    <property type="entry name" value="Intergrase catalytic core"/>
    <property type="match status" value="1"/>
</dbReference>
<dbReference type="PROSITE" id="PS51898">
    <property type="entry name" value="TYR_RECOMBINASE"/>
    <property type="match status" value="1"/>
</dbReference>
<dbReference type="InterPro" id="IPR013762">
    <property type="entry name" value="Integrase-like_cat_sf"/>
</dbReference>